<feature type="compositionally biased region" description="Low complexity" evidence="1">
    <location>
        <begin position="50"/>
        <end position="63"/>
    </location>
</feature>
<dbReference type="GeneID" id="64696764"/>
<evidence type="ECO:0000313" key="2">
    <source>
        <dbReference type="EMBL" id="KAG2087896.1"/>
    </source>
</evidence>
<keyword evidence="3" id="KW-1185">Reference proteome</keyword>
<dbReference type="RefSeq" id="XP_041285360.1">
    <property type="nucleotide sequence ID" value="XM_041434505.1"/>
</dbReference>
<proteinExistence type="predicted"/>
<evidence type="ECO:0000256" key="1">
    <source>
        <dbReference type="SAM" id="MobiDB-lite"/>
    </source>
</evidence>
<dbReference type="EMBL" id="JABBWM010000127">
    <property type="protein sequence ID" value="KAG2087896.1"/>
    <property type="molecule type" value="Genomic_DNA"/>
</dbReference>
<organism evidence="2 3">
    <name type="scientific">Suillus discolor</name>
    <dbReference type="NCBI Taxonomy" id="1912936"/>
    <lineage>
        <taxon>Eukaryota</taxon>
        <taxon>Fungi</taxon>
        <taxon>Dikarya</taxon>
        <taxon>Basidiomycota</taxon>
        <taxon>Agaricomycotina</taxon>
        <taxon>Agaricomycetes</taxon>
        <taxon>Agaricomycetidae</taxon>
        <taxon>Boletales</taxon>
        <taxon>Suillineae</taxon>
        <taxon>Suillaceae</taxon>
        <taxon>Suillus</taxon>
    </lineage>
</organism>
<feature type="region of interest" description="Disordered" evidence="1">
    <location>
        <begin position="41"/>
        <end position="64"/>
    </location>
</feature>
<accession>A0A9P7ETK0</accession>
<dbReference type="OrthoDB" id="2654756at2759"/>
<protein>
    <submittedName>
        <fullName evidence="2">Uncharacterized protein</fullName>
    </submittedName>
</protein>
<comment type="caution">
    <text evidence="2">The sequence shown here is derived from an EMBL/GenBank/DDBJ whole genome shotgun (WGS) entry which is preliminary data.</text>
</comment>
<dbReference type="Proteomes" id="UP000823399">
    <property type="component" value="Unassembled WGS sequence"/>
</dbReference>
<dbReference type="AlphaFoldDB" id="A0A9P7ETK0"/>
<gene>
    <name evidence="2" type="ORF">F5147DRAFT_658833</name>
</gene>
<sequence length="351" mass="39496">MARSASPVIMPQQTKLPLIKAEIAVLQAHLEDWRSVKGKERHQHFEGCTQGSLPSSSHSGQSLIESSKKDLQGVVVQPMPVGKPQSLSSNMARNGQLTCVLIEQNKARIREETGEMPGSEAMIVKWPEATKTISGTTKLLQAEVQVNVAETKGADIIEQFATEMFKQAGMRVFVMSAWQGQQRQTDVRSLESFMKTRNWDEIFMPEWRQYAAEQFDVQDDDVPQVVTSKKRMPRKLLDLEEDDDGLPMLPDTMGLKCGEQQHVIQVVLDQALQLVDVSFTALTRSEGFTGMCMRTDKVKAALPWGDLIKNQSDFFNGTYWPVDVQVVEPSKIDKAKQEAPSYLLFQSLERH</sequence>
<name>A0A9P7ETK0_9AGAM</name>
<evidence type="ECO:0000313" key="3">
    <source>
        <dbReference type="Proteomes" id="UP000823399"/>
    </source>
</evidence>
<reference evidence="2" key="1">
    <citation type="journal article" date="2020" name="New Phytol.">
        <title>Comparative genomics reveals dynamic genome evolution in host specialist ectomycorrhizal fungi.</title>
        <authorList>
            <person name="Lofgren L.A."/>
            <person name="Nguyen N.H."/>
            <person name="Vilgalys R."/>
            <person name="Ruytinx J."/>
            <person name="Liao H.L."/>
            <person name="Branco S."/>
            <person name="Kuo A."/>
            <person name="LaButti K."/>
            <person name="Lipzen A."/>
            <person name="Andreopoulos W."/>
            <person name="Pangilinan J."/>
            <person name="Riley R."/>
            <person name="Hundley H."/>
            <person name="Na H."/>
            <person name="Barry K."/>
            <person name="Grigoriev I.V."/>
            <person name="Stajich J.E."/>
            <person name="Kennedy P.G."/>
        </authorList>
    </citation>
    <scope>NUCLEOTIDE SEQUENCE</scope>
    <source>
        <strain evidence="2">FC423</strain>
    </source>
</reference>